<sequence length="231" mass="25186">QIAHHYGRRPHADLSALALRHFCSRDDVDNLLLEVGCHLAHACVCLGNFEIRQMADGSALSHTVTLREVPYIPVAGEKLLADVLACGSGARENELRRRQVEFGNDGMLSEEDEEGRSDEQHAGPALLDGCEEKHGLELVQYDGRAAIQQGRAQHGEAEDLVEGHVEQKGFLGPAVILGRNCSHNFAFEVILDDVDHGAEVAMGQHDSLGRARGTGRVGNVSQRLHVNCKYS</sequence>
<protein>
    <submittedName>
        <fullName evidence="2">Uncharacterized protein</fullName>
    </submittedName>
</protein>
<feature type="region of interest" description="Disordered" evidence="1">
    <location>
        <begin position="102"/>
        <end position="124"/>
    </location>
</feature>
<dbReference type="AlphaFoldDB" id="A0AAV5VQY5"/>
<proteinExistence type="predicted"/>
<feature type="non-terminal residue" evidence="2">
    <location>
        <position position="1"/>
    </location>
</feature>
<keyword evidence="3" id="KW-1185">Reference proteome</keyword>
<evidence type="ECO:0000256" key="1">
    <source>
        <dbReference type="SAM" id="MobiDB-lite"/>
    </source>
</evidence>
<comment type="caution">
    <text evidence="2">The sequence shown here is derived from an EMBL/GenBank/DDBJ whole genome shotgun (WGS) entry which is preliminary data.</text>
</comment>
<evidence type="ECO:0000313" key="2">
    <source>
        <dbReference type="EMBL" id="GMT21920.1"/>
    </source>
</evidence>
<gene>
    <name evidence="2" type="ORF">PFISCL1PPCAC_13216</name>
</gene>
<reference evidence="2" key="1">
    <citation type="submission" date="2023-10" db="EMBL/GenBank/DDBJ databases">
        <title>Genome assembly of Pristionchus species.</title>
        <authorList>
            <person name="Yoshida K."/>
            <person name="Sommer R.J."/>
        </authorList>
    </citation>
    <scope>NUCLEOTIDE SEQUENCE</scope>
    <source>
        <strain evidence="2">RS5133</strain>
    </source>
</reference>
<name>A0AAV5VQY5_9BILA</name>
<accession>A0AAV5VQY5</accession>
<feature type="non-terminal residue" evidence="2">
    <location>
        <position position="231"/>
    </location>
</feature>
<evidence type="ECO:0000313" key="3">
    <source>
        <dbReference type="Proteomes" id="UP001432322"/>
    </source>
</evidence>
<dbReference type="EMBL" id="BTSY01000004">
    <property type="protein sequence ID" value="GMT21920.1"/>
    <property type="molecule type" value="Genomic_DNA"/>
</dbReference>
<dbReference type="Proteomes" id="UP001432322">
    <property type="component" value="Unassembled WGS sequence"/>
</dbReference>
<organism evidence="2 3">
    <name type="scientific">Pristionchus fissidentatus</name>
    <dbReference type="NCBI Taxonomy" id="1538716"/>
    <lineage>
        <taxon>Eukaryota</taxon>
        <taxon>Metazoa</taxon>
        <taxon>Ecdysozoa</taxon>
        <taxon>Nematoda</taxon>
        <taxon>Chromadorea</taxon>
        <taxon>Rhabditida</taxon>
        <taxon>Rhabditina</taxon>
        <taxon>Diplogasteromorpha</taxon>
        <taxon>Diplogasteroidea</taxon>
        <taxon>Neodiplogasteridae</taxon>
        <taxon>Pristionchus</taxon>
    </lineage>
</organism>